<feature type="transmembrane region" description="Helical" evidence="1">
    <location>
        <begin position="110"/>
        <end position="128"/>
    </location>
</feature>
<gene>
    <name evidence="2" type="ORF">THAOC_08404</name>
</gene>
<dbReference type="SUPFAM" id="SSF103473">
    <property type="entry name" value="MFS general substrate transporter"/>
    <property type="match status" value="1"/>
</dbReference>
<keyword evidence="1" id="KW-0812">Transmembrane</keyword>
<dbReference type="EMBL" id="AGNL01008825">
    <property type="protein sequence ID" value="EJK70249.1"/>
    <property type="molecule type" value="Genomic_DNA"/>
</dbReference>
<proteinExistence type="predicted"/>
<feature type="transmembrane region" description="Helical" evidence="1">
    <location>
        <begin position="270"/>
        <end position="292"/>
    </location>
</feature>
<feature type="transmembrane region" description="Helical" evidence="1">
    <location>
        <begin position="165"/>
        <end position="184"/>
    </location>
</feature>
<sequence length="584" mass="63914">MESSSASSPLLHPIDDDEVPAAAAGASPGDEGSAVDRYISMRKRDMALFFAIGLFSDLDQGFTSTGGFARFVHAPHYDAAPQMLSMFIGGILGSLFATFVLTGFRPTVRVLVNSSIMVLGGVFCWTLQSPASVYLGYGFLFMGQFSQMSTIQPLTYYVSAYATTLYQAGFNFSMLVGAAIIKIYDRAFGVDPPKAAYMLTVIAFPLVVLGLFSCLDQSSLKIDVDKSKGSVLTLDTENQSERKSSTESESTRLSKVEMLAALNEIGLRYIPLYCVLATLLAIWMGSIANYFNSASLSHAGNTANTIFDAMDNVTLVYASISAFIGLLLLTPLGKIVSGMSIFIMWIPIAVYLALITTVLVGLFQNAFPPMTGAAYWIVGLLCNTFIPIITQSFLPLFLSADKHVTQRFNEFQAQVGLLIFQVFIFIGTLFGLIWFSGEVYSQLVAKQDVVFLDDVYDKPMDYVSRQPPDEVRPRGKYWGVVLLVHPPVPVQEQLERDSERLRHLVGVRVELIRFSQEADDGSDGHAHEVVDLAPVAPEDAQDVDRAGVDADLLLHLAEARLHDGLVVALRYHPPGEADFVGMRT</sequence>
<keyword evidence="1" id="KW-0472">Membrane</keyword>
<organism evidence="2 3">
    <name type="scientific">Thalassiosira oceanica</name>
    <name type="common">Marine diatom</name>
    <dbReference type="NCBI Taxonomy" id="159749"/>
    <lineage>
        <taxon>Eukaryota</taxon>
        <taxon>Sar</taxon>
        <taxon>Stramenopiles</taxon>
        <taxon>Ochrophyta</taxon>
        <taxon>Bacillariophyta</taxon>
        <taxon>Coscinodiscophyceae</taxon>
        <taxon>Thalassiosirophycidae</taxon>
        <taxon>Thalassiosirales</taxon>
        <taxon>Thalassiosiraceae</taxon>
        <taxon>Thalassiosira</taxon>
    </lineage>
</organism>
<evidence type="ECO:0000313" key="3">
    <source>
        <dbReference type="Proteomes" id="UP000266841"/>
    </source>
</evidence>
<evidence type="ECO:0000256" key="1">
    <source>
        <dbReference type="SAM" id="Phobius"/>
    </source>
</evidence>
<keyword evidence="1" id="KW-1133">Transmembrane helix</keyword>
<dbReference type="AlphaFoldDB" id="K0SZ46"/>
<feature type="transmembrane region" description="Helical" evidence="1">
    <location>
        <begin position="415"/>
        <end position="435"/>
    </location>
</feature>
<evidence type="ECO:0000313" key="2">
    <source>
        <dbReference type="EMBL" id="EJK70249.1"/>
    </source>
</evidence>
<name>K0SZ46_THAOC</name>
<feature type="transmembrane region" description="Helical" evidence="1">
    <location>
        <begin position="196"/>
        <end position="215"/>
    </location>
</feature>
<dbReference type="Proteomes" id="UP000266841">
    <property type="component" value="Unassembled WGS sequence"/>
</dbReference>
<protein>
    <recommendedName>
        <fullName evidence="4">Nodulin-like domain-containing protein</fullName>
    </recommendedName>
</protein>
<accession>K0SZ46</accession>
<feature type="transmembrane region" description="Helical" evidence="1">
    <location>
        <begin position="83"/>
        <end position="103"/>
    </location>
</feature>
<keyword evidence="3" id="KW-1185">Reference proteome</keyword>
<feature type="transmembrane region" description="Helical" evidence="1">
    <location>
        <begin position="342"/>
        <end position="367"/>
    </location>
</feature>
<feature type="transmembrane region" description="Helical" evidence="1">
    <location>
        <begin position="373"/>
        <end position="394"/>
    </location>
</feature>
<comment type="caution">
    <text evidence="2">The sequence shown here is derived from an EMBL/GenBank/DDBJ whole genome shotgun (WGS) entry which is preliminary data.</text>
</comment>
<feature type="transmembrane region" description="Helical" evidence="1">
    <location>
        <begin position="312"/>
        <end position="330"/>
    </location>
</feature>
<reference evidence="2 3" key="1">
    <citation type="journal article" date="2012" name="Genome Biol.">
        <title>Genome and low-iron response of an oceanic diatom adapted to chronic iron limitation.</title>
        <authorList>
            <person name="Lommer M."/>
            <person name="Specht M."/>
            <person name="Roy A.S."/>
            <person name="Kraemer L."/>
            <person name="Andreson R."/>
            <person name="Gutowska M.A."/>
            <person name="Wolf J."/>
            <person name="Bergner S.V."/>
            <person name="Schilhabel M.B."/>
            <person name="Klostermeier U.C."/>
            <person name="Beiko R.G."/>
            <person name="Rosenstiel P."/>
            <person name="Hippler M."/>
            <person name="Laroche J."/>
        </authorList>
    </citation>
    <scope>NUCLEOTIDE SEQUENCE [LARGE SCALE GENOMIC DNA]</scope>
    <source>
        <strain evidence="2 3">CCMP1005</strain>
    </source>
</reference>
<dbReference type="InterPro" id="IPR036259">
    <property type="entry name" value="MFS_trans_sf"/>
</dbReference>
<evidence type="ECO:0008006" key="4">
    <source>
        <dbReference type="Google" id="ProtNLM"/>
    </source>
</evidence>
<feature type="transmembrane region" description="Helical" evidence="1">
    <location>
        <begin position="46"/>
        <end position="63"/>
    </location>
</feature>